<sequence length="217" mass="23341">MKVALDVHMFLLGAGVLQLSQAFVPPPSPALIAHTAGSSARHAACGASRLRRRRSAGVAQMAAGDHGAKLNKGFGILELAGGLVPQGGLVKTARAGWKFVWLQMMRELAPQSPDGAYVRPNYGFRGWIGRGAFPVEPGRYHVYVGNTCPWCHRAVLAVVLRGLSPAVTFSYMDDNPDKASRGGWAFTRDEPDPVFGCNDLREVYETCSPGFKGREGC</sequence>
<dbReference type="PANTHER" id="PTHR32419">
    <property type="entry name" value="GLUTATHIONYL-HYDROQUINONE REDUCTASE"/>
    <property type="match status" value="1"/>
</dbReference>
<dbReference type="InParanoid" id="D8LH91"/>
<proteinExistence type="predicted"/>
<dbReference type="InterPro" id="IPR036249">
    <property type="entry name" value="Thioredoxin-like_sf"/>
</dbReference>
<dbReference type="Proteomes" id="UP000002630">
    <property type="component" value="Linkage Group LG25"/>
</dbReference>
<evidence type="ECO:0000256" key="1">
    <source>
        <dbReference type="SAM" id="SignalP"/>
    </source>
</evidence>
<dbReference type="OrthoDB" id="2309723at2759"/>
<keyword evidence="1" id="KW-0732">Signal</keyword>
<dbReference type="EMBL" id="FN649750">
    <property type="protein sequence ID" value="CBN74310.1"/>
    <property type="molecule type" value="Genomic_DNA"/>
</dbReference>
<accession>D8LH91</accession>
<keyword evidence="3" id="KW-1185">Reference proteome</keyword>
<dbReference type="SUPFAM" id="SSF52833">
    <property type="entry name" value="Thioredoxin-like"/>
    <property type="match status" value="1"/>
</dbReference>
<dbReference type="AlphaFoldDB" id="D8LH91"/>
<dbReference type="GO" id="GO:0005737">
    <property type="term" value="C:cytoplasm"/>
    <property type="evidence" value="ECO:0007669"/>
    <property type="project" value="TreeGrafter"/>
</dbReference>
<dbReference type="EMBL" id="FN648364">
    <property type="protein sequence ID" value="CBN74310.1"/>
    <property type="molecule type" value="Genomic_DNA"/>
</dbReference>
<dbReference type="InterPro" id="IPR016639">
    <property type="entry name" value="GST_Omega/GSH"/>
</dbReference>
<gene>
    <name evidence="2" type="primary">GST</name>
    <name evidence="2" type="ORF">Esi_0019_0095</name>
</gene>
<feature type="chain" id="PRO_5003117198" evidence="1">
    <location>
        <begin position="23"/>
        <end position="217"/>
    </location>
</feature>
<reference evidence="2 3" key="1">
    <citation type="journal article" date="2010" name="Nature">
        <title>The Ectocarpus genome and the independent evolution of multicellularity in brown algae.</title>
        <authorList>
            <person name="Cock J.M."/>
            <person name="Sterck L."/>
            <person name="Rouze P."/>
            <person name="Scornet D."/>
            <person name="Allen A.E."/>
            <person name="Amoutzias G."/>
            <person name="Anthouard V."/>
            <person name="Artiguenave F."/>
            <person name="Aury J.M."/>
            <person name="Badger J.H."/>
            <person name="Beszteri B."/>
            <person name="Billiau K."/>
            <person name="Bonnet E."/>
            <person name="Bothwell J.H."/>
            <person name="Bowler C."/>
            <person name="Boyen C."/>
            <person name="Brownlee C."/>
            <person name="Carrano C.J."/>
            <person name="Charrier B."/>
            <person name="Cho G.Y."/>
            <person name="Coelho S.M."/>
            <person name="Collen J."/>
            <person name="Corre E."/>
            <person name="Da Silva C."/>
            <person name="Delage L."/>
            <person name="Delaroque N."/>
            <person name="Dittami S.M."/>
            <person name="Doulbeau S."/>
            <person name="Elias M."/>
            <person name="Farnham G."/>
            <person name="Gachon C.M."/>
            <person name="Gschloessl B."/>
            <person name="Heesch S."/>
            <person name="Jabbari K."/>
            <person name="Jubin C."/>
            <person name="Kawai H."/>
            <person name="Kimura K."/>
            <person name="Kloareg B."/>
            <person name="Kupper F.C."/>
            <person name="Lang D."/>
            <person name="Le Bail A."/>
            <person name="Leblanc C."/>
            <person name="Lerouge P."/>
            <person name="Lohr M."/>
            <person name="Lopez P.J."/>
            <person name="Martens C."/>
            <person name="Maumus F."/>
            <person name="Michel G."/>
            <person name="Miranda-Saavedra D."/>
            <person name="Morales J."/>
            <person name="Moreau H."/>
            <person name="Motomura T."/>
            <person name="Nagasato C."/>
            <person name="Napoli C.A."/>
            <person name="Nelson D.R."/>
            <person name="Nyvall-Collen P."/>
            <person name="Peters A.F."/>
            <person name="Pommier C."/>
            <person name="Potin P."/>
            <person name="Poulain J."/>
            <person name="Quesneville H."/>
            <person name="Read B."/>
            <person name="Rensing S.A."/>
            <person name="Ritter A."/>
            <person name="Rousvoal S."/>
            <person name="Samanta M."/>
            <person name="Samson G."/>
            <person name="Schroeder D.C."/>
            <person name="Segurens B."/>
            <person name="Strittmatter M."/>
            <person name="Tonon T."/>
            <person name="Tregear J.W."/>
            <person name="Valentin K."/>
            <person name="von Dassow P."/>
            <person name="Yamagishi T."/>
            <person name="Van de Peer Y."/>
            <person name="Wincker P."/>
        </authorList>
    </citation>
    <scope>NUCLEOTIDE SEQUENCE [LARGE SCALE GENOMIC DNA]</scope>
    <source>
        <strain evidence="3">Ec32 / CCAP1310/4</strain>
    </source>
</reference>
<organism evidence="2 3">
    <name type="scientific">Ectocarpus siliculosus</name>
    <name type="common">Brown alga</name>
    <name type="synonym">Conferva siliculosa</name>
    <dbReference type="NCBI Taxonomy" id="2880"/>
    <lineage>
        <taxon>Eukaryota</taxon>
        <taxon>Sar</taxon>
        <taxon>Stramenopiles</taxon>
        <taxon>Ochrophyta</taxon>
        <taxon>PX clade</taxon>
        <taxon>Phaeophyceae</taxon>
        <taxon>Ectocarpales</taxon>
        <taxon>Ectocarpaceae</taxon>
        <taxon>Ectocarpus</taxon>
    </lineage>
</organism>
<dbReference type="PANTHER" id="PTHR32419:SF6">
    <property type="entry name" value="GLUTATHIONE S-TRANSFERASE OMEGA-LIKE 1-RELATED"/>
    <property type="match status" value="1"/>
</dbReference>
<feature type="signal peptide" evidence="1">
    <location>
        <begin position="1"/>
        <end position="22"/>
    </location>
</feature>
<dbReference type="Gene3D" id="3.40.30.10">
    <property type="entry name" value="Glutaredoxin"/>
    <property type="match status" value="1"/>
</dbReference>
<evidence type="ECO:0000313" key="2">
    <source>
        <dbReference type="EMBL" id="CBN74310.1"/>
    </source>
</evidence>
<name>D8LH91_ECTSI</name>
<evidence type="ECO:0000313" key="3">
    <source>
        <dbReference type="Proteomes" id="UP000002630"/>
    </source>
</evidence>
<protein>
    <submittedName>
        <fullName evidence="2">Glutathione S-transferase</fullName>
    </submittedName>
</protein>
<dbReference type="GO" id="GO:0004364">
    <property type="term" value="F:glutathione transferase activity"/>
    <property type="evidence" value="ECO:0007669"/>
    <property type="project" value="InterPro"/>
</dbReference>